<protein>
    <submittedName>
        <fullName evidence="1">Uncharacterized protein</fullName>
    </submittedName>
</protein>
<dbReference type="EMBL" id="JABFTP020000144">
    <property type="protein sequence ID" value="KAL3283067.1"/>
    <property type="molecule type" value="Genomic_DNA"/>
</dbReference>
<proteinExistence type="predicted"/>
<sequence length="109" mass="13095">MELNVFSPPFENLSSEQWDIVEQLIILLKPFEEITKNTSSTYSSISDVIPHVTTLSRYLQKEQLKQQTPQVDDLRQSLQDNLNFRPYIDAQIIYYQLYWTRHTKLFFYD</sequence>
<dbReference type="AlphaFoldDB" id="A0ABD2NWV2"/>
<dbReference type="Proteomes" id="UP001516400">
    <property type="component" value="Unassembled WGS sequence"/>
</dbReference>
<organism evidence="1 2">
    <name type="scientific">Cryptolaemus montrouzieri</name>
    <dbReference type="NCBI Taxonomy" id="559131"/>
    <lineage>
        <taxon>Eukaryota</taxon>
        <taxon>Metazoa</taxon>
        <taxon>Ecdysozoa</taxon>
        <taxon>Arthropoda</taxon>
        <taxon>Hexapoda</taxon>
        <taxon>Insecta</taxon>
        <taxon>Pterygota</taxon>
        <taxon>Neoptera</taxon>
        <taxon>Endopterygota</taxon>
        <taxon>Coleoptera</taxon>
        <taxon>Polyphaga</taxon>
        <taxon>Cucujiformia</taxon>
        <taxon>Coccinelloidea</taxon>
        <taxon>Coccinellidae</taxon>
        <taxon>Scymninae</taxon>
        <taxon>Scymnini</taxon>
        <taxon>Cryptolaemus</taxon>
    </lineage>
</organism>
<name>A0ABD2NWV2_9CUCU</name>
<reference evidence="1 2" key="1">
    <citation type="journal article" date="2021" name="BMC Biol.">
        <title>Horizontally acquired antibacterial genes associated with adaptive radiation of ladybird beetles.</title>
        <authorList>
            <person name="Li H.S."/>
            <person name="Tang X.F."/>
            <person name="Huang Y.H."/>
            <person name="Xu Z.Y."/>
            <person name="Chen M.L."/>
            <person name="Du X.Y."/>
            <person name="Qiu B.Y."/>
            <person name="Chen P.T."/>
            <person name="Zhang W."/>
            <person name="Slipinski A."/>
            <person name="Escalona H.E."/>
            <person name="Waterhouse R.M."/>
            <person name="Zwick A."/>
            <person name="Pang H."/>
        </authorList>
    </citation>
    <scope>NUCLEOTIDE SEQUENCE [LARGE SCALE GENOMIC DNA]</scope>
    <source>
        <strain evidence="1">SYSU2018</strain>
    </source>
</reference>
<comment type="caution">
    <text evidence="1">The sequence shown here is derived from an EMBL/GenBank/DDBJ whole genome shotgun (WGS) entry which is preliminary data.</text>
</comment>
<evidence type="ECO:0000313" key="2">
    <source>
        <dbReference type="Proteomes" id="UP001516400"/>
    </source>
</evidence>
<accession>A0ABD2NWV2</accession>
<evidence type="ECO:0000313" key="1">
    <source>
        <dbReference type="EMBL" id="KAL3283067.1"/>
    </source>
</evidence>
<keyword evidence="2" id="KW-1185">Reference proteome</keyword>
<gene>
    <name evidence="1" type="ORF">HHI36_006224</name>
</gene>